<evidence type="ECO:0000313" key="2">
    <source>
        <dbReference type="Proteomes" id="UP000237830"/>
    </source>
</evidence>
<proteinExistence type="predicted"/>
<accession>A0A2L1JAW9</accession>
<evidence type="ECO:0000313" key="1">
    <source>
        <dbReference type="EMBL" id="AVE05625.1"/>
    </source>
</evidence>
<name>A0A2L1JAW9_9PSED</name>
<reference evidence="1 2" key="1">
    <citation type="submission" date="2017-12" db="EMBL/GenBank/DDBJ databases">
        <title>Genome sequence of Pseudomonas palleroniana MAB3.</title>
        <authorList>
            <person name="Nascimento F.X."/>
        </authorList>
    </citation>
    <scope>NUCLEOTIDE SEQUENCE [LARGE SCALE GENOMIC DNA]</scope>
    <source>
        <strain evidence="1 2">MAB3</strain>
    </source>
</reference>
<dbReference type="Proteomes" id="UP000237830">
    <property type="component" value="Chromosome"/>
</dbReference>
<sequence length="70" mass="7773">MVIERSICRRMRNFREVVTAVVGDWADGMLPNGVVEEGGYRWCVGGEFEVLGRVSSQASQLLQRDRVSGG</sequence>
<organism evidence="1 2">
    <name type="scientific">Pseudomonas palleroniana</name>
    <dbReference type="NCBI Taxonomy" id="191390"/>
    <lineage>
        <taxon>Bacteria</taxon>
        <taxon>Pseudomonadati</taxon>
        <taxon>Pseudomonadota</taxon>
        <taxon>Gammaproteobacteria</taxon>
        <taxon>Pseudomonadales</taxon>
        <taxon>Pseudomonadaceae</taxon>
        <taxon>Pseudomonas</taxon>
    </lineage>
</organism>
<dbReference type="AlphaFoldDB" id="A0A2L1JAW9"/>
<dbReference type="EMBL" id="CP025494">
    <property type="protein sequence ID" value="AVE05625.1"/>
    <property type="molecule type" value="Genomic_DNA"/>
</dbReference>
<gene>
    <name evidence="1" type="ORF">CYL20_14110</name>
</gene>
<protein>
    <submittedName>
        <fullName evidence="1">Uncharacterized protein</fullName>
    </submittedName>
</protein>